<feature type="domain" description="AMP-dependent synthetase/ligase" evidence="6">
    <location>
        <begin position="91"/>
        <end position="519"/>
    </location>
</feature>
<dbReference type="SUPFAM" id="SSF56801">
    <property type="entry name" value="Acetyl-CoA synthetase-like"/>
    <property type="match status" value="1"/>
</dbReference>
<proteinExistence type="inferred from homology"/>
<protein>
    <submittedName>
        <fullName evidence="7">BZ3500_MvSof-1268-A1-R1_Chr3-1g05963 protein</fullName>
    </submittedName>
</protein>
<name>A0A2X0MXR4_9BASI</name>
<organism evidence="7 8">
    <name type="scientific">Microbotryum saponariae</name>
    <dbReference type="NCBI Taxonomy" id="289078"/>
    <lineage>
        <taxon>Eukaryota</taxon>
        <taxon>Fungi</taxon>
        <taxon>Dikarya</taxon>
        <taxon>Basidiomycota</taxon>
        <taxon>Pucciniomycotina</taxon>
        <taxon>Microbotryomycetes</taxon>
        <taxon>Microbotryales</taxon>
        <taxon>Microbotryaceae</taxon>
        <taxon>Microbotryum</taxon>
    </lineage>
</organism>
<dbReference type="GO" id="GO:0005524">
    <property type="term" value="F:ATP binding"/>
    <property type="evidence" value="ECO:0007669"/>
    <property type="project" value="UniProtKB-KW"/>
</dbReference>
<comment type="catalytic activity">
    <reaction evidence="5">
        <text>a long-chain fatty acid + ATP + CoA = a long-chain fatty acyl-CoA + AMP + diphosphate</text>
        <dbReference type="Rhea" id="RHEA:15421"/>
        <dbReference type="ChEBI" id="CHEBI:30616"/>
        <dbReference type="ChEBI" id="CHEBI:33019"/>
        <dbReference type="ChEBI" id="CHEBI:57287"/>
        <dbReference type="ChEBI" id="CHEBI:57560"/>
        <dbReference type="ChEBI" id="CHEBI:83139"/>
        <dbReference type="ChEBI" id="CHEBI:456215"/>
        <dbReference type="EC" id="6.2.1.3"/>
    </reaction>
</comment>
<evidence type="ECO:0000256" key="2">
    <source>
        <dbReference type="ARBA" id="ARBA00022598"/>
    </source>
</evidence>
<dbReference type="InterPro" id="IPR042099">
    <property type="entry name" value="ANL_N_sf"/>
</dbReference>
<dbReference type="GO" id="GO:0005783">
    <property type="term" value="C:endoplasmic reticulum"/>
    <property type="evidence" value="ECO:0007669"/>
    <property type="project" value="TreeGrafter"/>
</dbReference>
<dbReference type="PANTHER" id="PTHR43272:SF83">
    <property type="entry name" value="ACYL-COA SYNTHETASE LONG-CHAIN, ISOFORM J"/>
    <property type="match status" value="1"/>
</dbReference>
<dbReference type="GO" id="GO:0005886">
    <property type="term" value="C:plasma membrane"/>
    <property type="evidence" value="ECO:0007669"/>
    <property type="project" value="TreeGrafter"/>
</dbReference>
<dbReference type="GO" id="GO:0004467">
    <property type="term" value="F:long-chain fatty acid-CoA ligase activity"/>
    <property type="evidence" value="ECO:0007669"/>
    <property type="project" value="UniProtKB-EC"/>
</dbReference>
<dbReference type="Pfam" id="PF00501">
    <property type="entry name" value="AMP-binding"/>
    <property type="match status" value="1"/>
</dbReference>
<dbReference type="InterPro" id="IPR020845">
    <property type="entry name" value="AMP-binding_CS"/>
</dbReference>
<dbReference type="STRING" id="289078.A0A2X0MXR4"/>
<comment type="similarity">
    <text evidence="1">Belongs to the ATP-dependent AMP-binding enzyme family.</text>
</comment>
<keyword evidence="3" id="KW-0547">Nucleotide-binding</keyword>
<evidence type="ECO:0000256" key="5">
    <source>
        <dbReference type="ARBA" id="ARBA00036813"/>
    </source>
</evidence>
<dbReference type="PROSITE" id="PS00455">
    <property type="entry name" value="AMP_BINDING"/>
    <property type="match status" value="1"/>
</dbReference>
<dbReference type="GO" id="GO:0005811">
    <property type="term" value="C:lipid droplet"/>
    <property type="evidence" value="ECO:0007669"/>
    <property type="project" value="TreeGrafter"/>
</dbReference>
<keyword evidence="8" id="KW-1185">Reference proteome</keyword>
<dbReference type="AlphaFoldDB" id="A0A2X0MXR4"/>
<evidence type="ECO:0000313" key="8">
    <source>
        <dbReference type="Proteomes" id="UP000249723"/>
    </source>
</evidence>
<reference evidence="8" key="1">
    <citation type="submission" date="2016-10" db="EMBL/GenBank/DDBJ databases">
        <authorList>
            <person name="Jeantristanb JTB J.-T."/>
            <person name="Ricardo R."/>
        </authorList>
    </citation>
    <scope>NUCLEOTIDE SEQUENCE [LARGE SCALE GENOMIC DNA]</scope>
</reference>
<dbReference type="PANTHER" id="PTHR43272">
    <property type="entry name" value="LONG-CHAIN-FATTY-ACID--COA LIGASE"/>
    <property type="match status" value="1"/>
</dbReference>
<evidence type="ECO:0000256" key="1">
    <source>
        <dbReference type="ARBA" id="ARBA00006432"/>
    </source>
</evidence>
<sequence length="699" mass="76554">MAPVASVEVGPPAQKGEGRARRYYKSADALVQAPESIRCLSDIINHAAEKYPNDQAMGWRDTIDMINEEKEVKKTVRACSVEKFFDERKEVTEKKTWSYWHLSDYKWWTYSELAEYIKYAGQALVHTGHSKDTIFNIYSGTSRRWQVMANACASQSITFATAYDSLGEEGLTDYRLDRQLAHSITQPEVYGIFTNANLLDTIAKVVSQTPSLKVVIYDGEDKDVKKGAVETLEKAGLKVHKFDDFIEMGKKNPCDFNPGKGDDIACIMYTSGSTGAPKGVQITHTNIIACIGAVEVLLPHVIKHGETYIGYLPLAHIMELAVELSLFAVGARVGYATVKTLTDASVRNCAGDIRTLQPTIMVGVPAVWELIRKGIVAKVNGSGMIKSNLFWAAVALKKAAGIGSFLGSIADAVVFKAVAAGTGGKLKYAMSGGAPISKETQEFLSIALVLMIQGYGMTESTAMAALLPPELHRYGTVGVPVPSVEIKLVDVEEAGYSATNDPPQGEICVRGPSITKGYYKNEEETKRTIDEDGWMHTGDIGQWNPDGTLSLIDRKKNLVKLSGGEYIALERLESIYKSSQYVSNIVVYGDANASRPMAIIYGHEANLKALVKQQGIDVEDDFTAIAHNEQVKKAVLNDLVTVGKKAGLKQLELLSTIVLDSMEWTAQNGMLTAAQKLQRKPIIEHYKKEIDVSSVDWCP</sequence>
<dbReference type="Proteomes" id="UP000249723">
    <property type="component" value="Unassembled WGS sequence"/>
</dbReference>
<dbReference type="OrthoDB" id="1700726at2759"/>
<dbReference type="Gene3D" id="3.40.50.12780">
    <property type="entry name" value="N-terminal domain of ligase-like"/>
    <property type="match status" value="1"/>
</dbReference>
<dbReference type="EMBL" id="FMWP01000096">
    <property type="protein sequence ID" value="SCZ99352.1"/>
    <property type="molecule type" value="Genomic_DNA"/>
</dbReference>
<evidence type="ECO:0000313" key="7">
    <source>
        <dbReference type="EMBL" id="SCZ99352.1"/>
    </source>
</evidence>
<keyword evidence="4" id="KW-0067">ATP-binding</keyword>
<dbReference type="GO" id="GO:0035336">
    <property type="term" value="P:long-chain fatty-acyl-CoA metabolic process"/>
    <property type="evidence" value="ECO:0007669"/>
    <property type="project" value="TreeGrafter"/>
</dbReference>
<evidence type="ECO:0000256" key="4">
    <source>
        <dbReference type="ARBA" id="ARBA00022840"/>
    </source>
</evidence>
<dbReference type="InterPro" id="IPR000873">
    <property type="entry name" value="AMP-dep_synth/lig_dom"/>
</dbReference>
<evidence type="ECO:0000256" key="3">
    <source>
        <dbReference type="ARBA" id="ARBA00022741"/>
    </source>
</evidence>
<keyword evidence="2" id="KW-0436">Ligase</keyword>
<accession>A0A2X0MXR4</accession>
<evidence type="ECO:0000259" key="6">
    <source>
        <dbReference type="Pfam" id="PF00501"/>
    </source>
</evidence>
<gene>
    <name evidence="7" type="ORF">BZ3500_MVSOF-1268-A1-R1_CHR3-1G05963</name>
</gene>